<evidence type="ECO:0000256" key="1">
    <source>
        <dbReference type="SAM" id="MobiDB-lite"/>
    </source>
</evidence>
<organism evidence="2 3">
    <name type="scientific">Ruminococcus albus 8</name>
    <dbReference type="NCBI Taxonomy" id="246199"/>
    <lineage>
        <taxon>Bacteria</taxon>
        <taxon>Bacillati</taxon>
        <taxon>Bacillota</taxon>
        <taxon>Clostridia</taxon>
        <taxon>Eubacteriales</taxon>
        <taxon>Oscillospiraceae</taxon>
        <taxon>Ruminococcus</taxon>
    </lineage>
</organism>
<protein>
    <recommendedName>
        <fullName evidence="4">AAA+ ATPase domain-containing protein</fullName>
    </recommendedName>
</protein>
<evidence type="ECO:0000313" key="2">
    <source>
        <dbReference type="EMBL" id="EGC04091.1"/>
    </source>
</evidence>
<dbReference type="InterPro" id="IPR027417">
    <property type="entry name" value="P-loop_NTPase"/>
</dbReference>
<dbReference type="AlphaFoldDB" id="E9S9A6"/>
<reference evidence="2 3" key="1">
    <citation type="submission" date="2011-02" db="EMBL/GenBank/DDBJ databases">
        <authorList>
            <person name="Nelson K.E."/>
            <person name="Sutton G."/>
            <person name="Torralba M."/>
            <person name="Durkin S."/>
            <person name="Harkins D."/>
            <person name="Montgomery R."/>
            <person name="Ziemer C."/>
            <person name="Klaassens E."/>
            <person name="Ocuiv P."/>
            <person name="Morrison M."/>
        </authorList>
    </citation>
    <scope>NUCLEOTIDE SEQUENCE [LARGE SCALE GENOMIC DNA]</scope>
    <source>
        <strain evidence="2 3">8</strain>
    </source>
</reference>
<proteinExistence type="predicted"/>
<dbReference type="Pfam" id="PF13481">
    <property type="entry name" value="AAA_25"/>
    <property type="match status" value="1"/>
</dbReference>
<evidence type="ECO:0008006" key="4">
    <source>
        <dbReference type="Google" id="ProtNLM"/>
    </source>
</evidence>
<feature type="region of interest" description="Disordered" evidence="1">
    <location>
        <begin position="321"/>
        <end position="380"/>
    </location>
</feature>
<dbReference type="EMBL" id="ADKM02000040">
    <property type="protein sequence ID" value="EGC04091.1"/>
    <property type="molecule type" value="Genomic_DNA"/>
</dbReference>
<comment type="caution">
    <text evidence="2">The sequence shown here is derived from an EMBL/GenBank/DDBJ whole genome shotgun (WGS) entry which is preliminary data.</text>
</comment>
<gene>
    <name evidence="2" type="ORF">CUS_6219</name>
</gene>
<keyword evidence="3" id="KW-1185">Reference proteome</keyword>
<dbReference type="Gene3D" id="3.40.50.300">
    <property type="entry name" value="P-loop containing nucleotide triphosphate hydrolases"/>
    <property type="match status" value="1"/>
</dbReference>
<accession>E9S9A6</accession>
<feature type="compositionally biased region" description="Low complexity" evidence="1">
    <location>
        <begin position="363"/>
        <end position="380"/>
    </location>
</feature>
<dbReference type="SUPFAM" id="SSF52540">
    <property type="entry name" value="P-loop containing nucleoside triphosphate hydrolases"/>
    <property type="match status" value="1"/>
</dbReference>
<dbReference type="eggNOG" id="COG1066">
    <property type="taxonomic scope" value="Bacteria"/>
</dbReference>
<dbReference type="RefSeq" id="WP_002847588.1">
    <property type="nucleotide sequence ID" value="NZ_JAJFOM010000001.1"/>
</dbReference>
<sequence length="433" mass="47732">MMKKLITKTCEEIMTTLYKPTVFAVDGLLAQGLFILAGSPKVGKSWLALELCLSVTKGEPLLERPTQQGSALYFCLEDSYQRIQSRLYELTDVPSDKLFFSLKADTIGNGLEEQIIKFKSEHDDLRLVVIDTLQMVRNETESSYGSDYAEIVPLKNLAEQLGITIVLVHHLRKAADSDPFNMISGSTGLSGATDGQLVLKKDKRGGTQAVLYVTGRDIEDQEMSLTKQGAKWVLADKHEDKPPDLFAFAVHDMMTELCSFKGSATELCGLLKAKFGGEYFANRLTRDMFRKAYELRDLGVTFEPKRSNGQRLLLLRYDKNSDSSDGKMLMPEQPQTADPTVTMESDDCSETVENAASADDDGSTSADSFTDPAPEAAVPADGAADPEFVLINGKQVPIVSFSLDDLLHRSAAKIRAQLYNERGITVPEFKLAP</sequence>
<feature type="compositionally biased region" description="Polar residues" evidence="1">
    <location>
        <begin position="333"/>
        <end position="343"/>
    </location>
</feature>
<dbReference type="STRING" id="246199.CUS_6219"/>
<evidence type="ECO:0000313" key="3">
    <source>
        <dbReference type="Proteomes" id="UP000004259"/>
    </source>
</evidence>
<name>E9S9A6_RUMAL</name>
<dbReference type="Proteomes" id="UP000004259">
    <property type="component" value="Unassembled WGS sequence"/>
</dbReference>